<reference evidence="1 2" key="1">
    <citation type="submission" date="2019-10" db="EMBL/GenBank/DDBJ databases">
        <title>Vibrio sp. nov., isolated from Coralline algae surface.</title>
        <authorList>
            <person name="Geng Y."/>
            <person name="Zhang X."/>
        </authorList>
    </citation>
    <scope>NUCLEOTIDE SEQUENCE [LARGE SCALE GENOMIC DNA]</scope>
    <source>
        <strain evidence="1 2">SM1977</strain>
    </source>
</reference>
<sequence>MAIPFIVSDHPALFTINTNDKPMYEDIIPDECAKVYQTIGEFLQS</sequence>
<protein>
    <submittedName>
        <fullName evidence="1">Uncharacterized protein</fullName>
    </submittedName>
</protein>
<proteinExistence type="predicted"/>
<dbReference type="RefSeq" id="WP_153445995.1">
    <property type="nucleotide sequence ID" value="NZ_CP045699.1"/>
</dbReference>
<name>A0A5Q0TAU3_9VIBR</name>
<dbReference type="AlphaFoldDB" id="A0A5Q0TAU3"/>
<gene>
    <name evidence="1" type="ORF">GFB47_01470</name>
</gene>
<keyword evidence="2" id="KW-1185">Reference proteome</keyword>
<organism evidence="1 2">
    <name type="scientific">Vibrio algicola</name>
    <dbReference type="NCBI Taxonomy" id="2662262"/>
    <lineage>
        <taxon>Bacteria</taxon>
        <taxon>Pseudomonadati</taxon>
        <taxon>Pseudomonadota</taxon>
        <taxon>Gammaproteobacteria</taxon>
        <taxon>Vibrionales</taxon>
        <taxon>Vibrionaceae</taxon>
        <taxon>Vibrio</taxon>
    </lineage>
</organism>
<dbReference type="EMBL" id="CP045699">
    <property type="protein sequence ID" value="QGA64213.1"/>
    <property type="molecule type" value="Genomic_DNA"/>
</dbReference>
<evidence type="ECO:0000313" key="1">
    <source>
        <dbReference type="EMBL" id="QGA64213.1"/>
    </source>
</evidence>
<evidence type="ECO:0000313" key="2">
    <source>
        <dbReference type="Proteomes" id="UP000348942"/>
    </source>
</evidence>
<accession>A0A5Q0TAU3</accession>
<dbReference type="Proteomes" id="UP000348942">
    <property type="component" value="Chromosome 1"/>
</dbReference>